<comment type="caution">
    <text evidence="2">The sequence shown here is derived from an EMBL/GenBank/DDBJ whole genome shotgun (WGS) entry which is preliminary data.</text>
</comment>
<dbReference type="PANTHER" id="PTHR34198:SF24">
    <property type="entry name" value="DUF4005 DOMAIN-CONTAINING PROTEIN"/>
    <property type="match status" value="1"/>
</dbReference>
<feature type="compositionally biased region" description="Basic and acidic residues" evidence="1">
    <location>
        <begin position="20"/>
        <end position="29"/>
    </location>
</feature>
<feature type="region of interest" description="Disordered" evidence="1">
    <location>
        <begin position="16"/>
        <end position="99"/>
    </location>
</feature>
<dbReference type="PANTHER" id="PTHR34198">
    <property type="entry name" value="OS01G0175100 PROTEIN"/>
    <property type="match status" value="1"/>
</dbReference>
<keyword evidence="3" id="KW-1185">Reference proteome</keyword>
<sequence length="119" mass="13307">MASGMLPFRPVVVRAGINSAEDRKPDQGRKSSSSPKWWSPLFGFSSEPDYIQSDEKKIKPEVDRDPGPAKTRFNPGSFTEEKARQLRRMTNDATSSHESMYHSVIASRLASDFSDRTAA</sequence>
<accession>A0AAV6WK30</accession>
<organism evidence="2 3">
    <name type="scientific">Buddleja alternifolia</name>
    <dbReference type="NCBI Taxonomy" id="168488"/>
    <lineage>
        <taxon>Eukaryota</taxon>
        <taxon>Viridiplantae</taxon>
        <taxon>Streptophyta</taxon>
        <taxon>Embryophyta</taxon>
        <taxon>Tracheophyta</taxon>
        <taxon>Spermatophyta</taxon>
        <taxon>Magnoliopsida</taxon>
        <taxon>eudicotyledons</taxon>
        <taxon>Gunneridae</taxon>
        <taxon>Pentapetalae</taxon>
        <taxon>asterids</taxon>
        <taxon>lamiids</taxon>
        <taxon>Lamiales</taxon>
        <taxon>Scrophulariaceae</taxon>
        <taxon>Buddlejeae</taxon>
        <taxon>Buddleja</taxon>
    </lineage>
</organism>
<feature type="compositionally biased region" description="Basic and acidic residues" evidence="1">
    <location>
        <begin position="53"/>
        <end position="67"/>
    </location>
</feature>
<gene>
    <name evidence="2" type="ORF">BUALT_Bualt16G0059500</name>
</gene>
<dbReference type="AlphaFoldDB" id="A0AAV6WK30"/>
<name>A0AAV6WK30_9LAMI</name>
<evidence type="ECO:0000313" key="3">
    <source>
        <dbReference type="Proteomes" id="UP000826271"/>
    </source>
</evidence>
<reference evidence="2" key="1">
    <citation type="submission" date="2019-10" db="EMBL/GenBank/DDBJ databases">
        <authorList>
            <person name="Zhang R."/>
            <person name="Pan Y."/>
            <person name="Wang J."/>
            <person name="Ma R."/>
            <person name="Yu S."/>
        </authorList>
    </citation>
    <scope>NUCLEOTIDE SEQUENCE</scope>
    <source>
        <strain evidence="2">LA-IB0</strain>
        <tissue evidence="2">Leaf</tissue>
    </source>
</reference>
<proteinExistence type="predicted"/>
<evidence type="ECO:0000313" key="2">
    <source>
        <dbReference type="EMBL" id="KAG8367315.1"/>
    </source>
</evidence>
<protein>
    <submittedName>
        <fullName evidence="2">Uncharacterized protein</fullName>
    </submittedName>
</protein>
<dbReference type="Proteomes" id="UP000826271">
    <property type="component" value="Unassembled WGS sequence"/>
</dbReference>
<dbReference type="EMBL" id="WHWC01000016">
    <property type="protein sequence ID" value="KAG8367315.1"/>
    <property type="molecule type" value="Genomic_DNA"/>
</dbReference>
<evidence type="ECO:0000256" key="1">
    <source>
        <dbReference type="SAM" id="MobiDB-lite"/>
    </source>
</evidence>
<feature type="compositionally biased region" description="Low complexity" evidence="1">
    <location>
        <begin position="30"/>
        <end position="40"/>
    </location>
</feature>